<dbReference type="Gene3D" id="3.40.50.980">
    <property type="match status" value="2"/>
</dbReference>
<dbReference type="SUPFAM" id="SSF52777">
    <property type="entry name" value="CoA-dependent acyltransferases"/>
    <property type="match status" value="1"/>
</dbReference>
<dbReference type="Gene3D" id="1.10.1200.10">
    <property type="entry name" value="ACP-like"/>
    <property type="match status" value="1"/>
</dbReference>
<dbReference type="GO" id="GO:0031177">
    <property type="term" value="F:phosphopantetheine binding"/>
    <property type="evidence" value="ECO:0007669"/>
    <property type="project" value="TreeGrafter"/>
</dbReference>
<comment type="cofactor">
    <cofactor evidence="1">
        <name>pantetheine 4'-phosphate</name>
        <dbReference type="ChEBI" id="CHEBI:47942"/>
    </cofactor>
</comment>
<evidence type="ECO:0000256" key="2">
    <source>
        <dbReference type="ARBA" id="ARBA00022450"/>
    </source>
</evidence>
<dbReference type="Gene3D" id="2.30.38.10">
    <property type="entry name" value="Luciferase, Domain 3"/>
    <property type="match status" value="1"/>
</dbReference>
<accession>A0A1M6FNV4</accession>
<dbReference type="GO" id="GO:0003824">
    <property type="term" value="F:catalytic activity"/>
    <property type="evidence" value="ECO:0007669"/>
    <property type="project" value="InterPro"/>
</dbReference>
<dbReference type="FunFam" id="3.40.50.980:FF:000001">
    <property type="entry name" value="Non-ribosomal peptide synthetase"/>
    <property type="match status" value="1"/>
</dbReference>
<dbReference type="GO" id="GO:0005737">
    <property type="term" value="C:cytoplasm"/>
    <property type="evidence" value="ECO:0007669"/>
    <property type="project" value="TreeGrafter"/>
</dbReference>
<dbReference type="InterPro" id="IPR020459">
    <property type="entry name" value="AMP-binding"/>
</dbReference>
<dbReference type="InterPro" id="IPR006162">
    <property type="entry name" value="Ppantetheine_attach_site"/>
</dbReference>
<keyword evidence="7" id="KW-1185">Reference proteome</keyword>
<dbReference type="InterPro" id="IPR020845">
    <property type="entry name" value="AMP-binding_CS"/>
</dbReference>
<dbReference type="Gene3D" id="3.30.559.30">
    <property type="entry name" value="Nonribosomal peptide synthetase, condensation domain"/>
    <property type="match status" value="1"/>
</dbReference>
<evidence type="ECO:0000256" key="3">
    <source>
        <dbReference type="ARBA" id="ARBA00022553"/>
    </source>
</evidence>
<dbReference type="PANTHER" id="PTHR45527:SF1">
    <property type="entry name" value="FATTY ACID SYNTHASE"/>
    <property type="match status" value="1"/>
</dbReference>
<dbReference type="PROSITE" id="PS50075">
    <property type="entry name" value="CARRIER"/>
    <property type="match status" value="1"/>
</dbReference>
<gene>
    <name evidence="6" type="ORF">SAMN02745163_01190</name>
</gene>
<dbReference type="Gene3D" id="3.30.300.30">
    <property type="match status" value="1"/>
</dbReference>
<dbReference type="InterPro" id="IPR045851">
    <property type="entry name" value="AMP-bd_C_sf"/>
</dbReference>
<protein>
    <submittedName>
        <fullName evidence="6">Amino acid adenylation domain-containing protein</fullName>
    </submittedName>
</protein>
<evidence type="ECO:0000256" key="4">
    <source>
        <dbReference type="ARBA" id="ARBA00023194"/>
    </source>
</evidence>
<dbReference type="FunFam" id="3.30.300.30:FF:000010">
    <property type="entry name" value="Enterobactin synthetase component F"/>
    <property type="match status" value="1"/>
</dbReference>
<name>A0A1M6FNV4_9CLOT</name>
<dbReference type="PROSITE" id="PS00012">
    <property type="entry name" value="PHOSPHOPANTETHEINE"/>
    <property type="match status" value="1"/>
</dbReference>
<dbReference type="AlphaFoldDB" id="A0A1M6FNV4"/>
<evidence type="ECO:0000313" key="6">
    <source>
        <dbReference type="EMBL" id="SHI99372.1"/>
    </source>
</evidence>
<dbReference type="Gene3D" id="3.30.559.10">
    <property type="entry name" value="Chloramphenicol acetyltransferase-like domain"/>
    <property type="match status" value="1"/>
</dbReference>
<dbReference type="InterPro" id="IPR001242">
    <property type="entry name" value="Condensation_dom"/>
</dbReference>
<dbReference type="EMBL" id="FQZB01000005">
    <property type="protein sequence ID" value="SHI99372.1"/>
    <property type="molecule type" value="Genomic_DNA"/>
</dbReference>
<feature type="domain" description="Carrier" evidence="5">
    <location>
        <begin position="658"/>
        <end position="735"/>
    </location>
</feature>
<dbReference type="PROSITE" id="PS00455">
    <property type="entry name" value="AMP_BINDING"/>
    <property type="match status" value="1"/>
</dbReference>
<organism evidence="6 7">
    <name type="scientific">Clostridium cavendishii DSM 21758</name>
    <dbReference type="NCBI Taxonomy" id="1121302"/>
    <lineage>
        <taxon>Bacteria</taxon>
        <taxon>Bacillati</taxon>
        <taxon>Bacillota</taxon>
        <taxon>Clostridia</taxon>
        <taxon>Eubacteriales</taxon>
        <taxon>Clostridiaceae</taxon>
        <taxon>Clostridium</taxon>
    </lineage>
</organism>
<dbReference type="InterPro" id="IPR000873">
    <property type="entry name" value="AMP-dep_synth/lig_dom"/>
</dbReference>
<dbReference type="PANTHER" id="PTHR45527">
    <property type="entry name" value="NONRIBOSOMAL PEPTIDE SYNTHETASE"/>
    <property type="match status" value="1"/>
</dbReference>
<dbReference type="Pfam" id="PF00501">
    <property type="entry name" value="AMP-binding"/>
    <property type="match status" value="1"/>
</dbReference>
<dbReference type="InterPro" id="IPR009081">
    <property type="entry name" value="PP-bd_ACP"/>
</dbReference>
<evidence type="ECO:0000259" key="5">
    <source>
        <dbReference type="PROSITE" id="PS50075"/>
    </source>
</evidence>
<dbReference type="PRINTS" id="PR00154">
    <property type="entry name" value="AMPBINDING"/>
</dbReference>
<dbReference type="GO" id="GO:0043041">
    <property type="term" value="P:amino acid activation for nonribosomal peptide biosynthetic process"/>
    <property type="evidence" value="ECO:0007669"/>
    <property type="project" value="TreeGrafter"/>
</dbReference>
<dbReference type="STRING" id="1121302.SAMN02745163_01190"/>
<dbReference type="GO" id="GO:0044550">
    <property type="term" value="P:secondary metabolite biosynthetic process"/>
    <property type="evidence" value="ECO:0007669"/>
    <property type="project" value="TreeGrafter"/>
</dbReference>
<evidence type="ECO:0000256" key="1">
    <source>
        <dbReference type="ARBA" id="ARBA00001957"/>
    </source>
</evidence>
<dbReference type="InterPro" id="IPR010071">
    <property type="entry name" value="AA_adenyl_dom"/>
</dbReference>
<proteinExistence type="predicted"/>
<keyword evidence="4" id="KW-0045">Antibiotic biosynthesis</keyword>
<dbReference type="NCBIfam" id="TIGR01733">
    <property type="entry name" value="AA-adenyl-dom"/>
    <property type="match status" value="1"/>
</dbReference>
<dbReference type="SUPFAM" id="SSF56801">
    <property type="entry name" value="Acetyl-CoA synthetase-like"/>
    <property type="match status" value="1"/>
</dbReference>
<evidence type="ECO:0000313" key="7">
    <source>
        <dbReference type="Proteomes" id="UP000184310"/>
    </source>
</evidence>
<dbReference type="Proteomes" id="UP000184310">
    <property type="component" value="Unassembled WGS sequence"/>
</dbReference>
<dbReference type="CDD" id="cd05930">
    <property type="entry name" value="A_NRPS"/>
    <property type="match status" value="1"/>
</dbReference>
<keyword evidence="3" id="KW-0597">Phosphoprotein</keyword>
<dbReference type="GO" id="GO:0008610">
    <property type="term" value="P:lipid biosynthetic process"/>
    <property type="evidence" value="ECO:0007669"/>
    <property type="project" value="UniProtKB-ARBA"/>
</dbReference>
<dbReference type="SUPFAM" id="SSF47336">
    <property type="entry name" value="ACP-like"/>
    <property type="match status" value="1"/>
</dbReference>
<dbReference type="OrthoDB" id="9778383at2"/>
<reference evidence="6 7" key="1">
    <citation type="submission" date="2016-11" db="EMBL/GenBank/DDBJ databases">
        <authorList>
            <person name="Jaros S."/>
            <person name="Januszkiewicz K."/>
            <person name="Wedrychowicz H."/>
        </authorList>
    </citation>
    <scope>NUCLEOTIDE SEQUENCE [LARGE SCALE GENOMIC DNA]</scope>
    <source>
        <strain evidence="6 7">DSM 21758</strain>
    </source>
</reference>
<dbReference type="Pfam" id="PF00550">
    <property type="entry name" value="PP-binding"/>
    <property type="match status" value="1"/>
</dbReference>
<dbReference type="GO" id="GO:0017000">
    <property type="term" value="P:antibiotic biosynthetic process"/>
    <property type="evidence" value="ECO:0007669"/>
    <property type="project" value="UniProtKB-KW"/>
</dbReference>
<dbReference type="Pfam" id="PF00668">
    <property type="entry name" value="Condensation"/>
    <property type="match status" value="1"/>
</dbReference>
<sequence length="1162" mass="133863">MSFKDLLISINKSFLESNEYDFYPLAKIQSFSEVKEKLINNIMVFENYPVDDKGLNTELLVKNDLEIVGSSGSEQTNYNFNIMVVYQDKILVKFLFNESLYSKNNVERIKEHFINLTDEIIKNENILVKDIEILGEDEKNTVLVEFNNTKVDYQKNKTIQELFENQVKKTPDKVAIVFDNKKLTYKELNEKVNILGLKLREIGVKPNDFVAIMADRSLEMVIGILAIIKSGGAYVPIDPKYPEDRVNYILSDCNPKALLTYKASTNIIGIPIINLSDKKAFTGDFKDIKNVNKADDLLYLIYTSGTTGKPKGVMIKHSNMVNYCSNNEKSIATSIFNSKLNNMGSVTNMTFDIFATEIILVFVNGMTTFIAKSDEQEDAFYLSAFVERNNIEILQTTPSRIKILLSHPEKLKTLKSLKYIMIGGEKVERDIVAKLHEYTNAIIQNVYGPSETTVWSTANELSKNMDKDNISIGRPIANTQIYILQKVSLCGIGIPGELCIAGDGVTKGYLNKPELTEEKFINNPYGEGKLYRTGDLARWLPDGNIEFLGRIDEQVKVRGFRIELEEIANVLRKINYIKDVAVITRENSNGEKSIYSYVISDINVDFKQIKKELRKELPEYMIPTYMMQIKEIPVNRNGKLDKKALPDINLESTEEYIAPRNKKEETICKIIAEILEINRVGLQDNFFELGGDSMKLLRLISALRKEGFDVGFDIIKRSNNIKTLVEILCTINDKCFNKKLKDENQIAINITSVPMEIEGDFINSTLYKELNKYNTNIYNATKCKQYVPLKVQEDFLIKESPFISALGIEILGKVSKTQILKSINNIMNSQAVLRTVYDSKNNILIELQKKDWYIPCFSKDEYNEVYNNLGGVSKCEKLFKTSDLLSKIIIIEKDTDNYLVYFYMNHAIWDFFTAQILLDMFKNTLLNHDKACIPEETYYEYVNRKRHHSKIVKMYNSIENIENNVETYIKSIKDNYNYLYKIIVTKQINQIEKKEIIEKPVEWILDKYCKIININDIMQIPFTMIYHSREAKTLNTLGLYADTIPCLYNINKKEVIGWNKEEKISNNSNESYELYKEKVPTKSNIFNELSVNVLISDSNKYNNNLKNNDIMITGKYAVGDVPEEIHMNINKNTLTIFCPIYSEKSMTEETIENMVKKIFNII</sequence>
<dbReference type="InterPro" id="IPR036736">
    <property type="entry name" value="ACP-like_sf"/>
</dbReference>
<keyword evidence="2" id="KW-0596">Phosphopantetheine</keyword>
<dbReference type="InterPro" id="IPR023213">
    <property type="entry name" value="CAT-like_dom_sf"/>
</dbReference>